<gene>
    <name evidence="1" type="ORF">GSB_150445</name>
</gene>
<dbReference type="VEuPathDB" id="GiardiaDB:DHA2_151629"/>
<dbReference type="VEuPathDB" id="GiardiaDB:QR46_3304"/>
<name>V6TZG7_GIAIN</name>
<sequence>MQTIPCSGIIEVKKMYQAPCTRLDFFLLNKEQIMQWDTQRLHAPVRYLIPAQVKPSTETHAGHGTICNDDANCNTNASASPASVCLTVSSTSACSNTQQAVSIQLASAHSINSVGSSLNTTVVDGYQGSNIRHFMSIAPYTDPSLSTSSQEASRLFTRSPLNPGNSMSRSILTGTVHEYTYAIAQRFIDITGTSASLAALSGTNTSRMPQSSSVKSYIFKPITDAMHISNYDELLLDVSTDGAPIIDLLAPFGGQQSHENEDVTLFQVASPSIDVAISTTTAASTFQDPVLDSLMLSAYGDPTLLDPHSAYEFSELMKHAEPVAASTAMDLYTPKPGYTYEPYLTSPIADSRWVHRHAFTTVTPTGIYVPKCLKSRTMNVPTEIRLKKRLFHSRRMLRIISSKQHIICDGGDSNGALFTSGTGSSVEAYQVLPVGGQMDELMPHDAFILYCEDGVHNTWEDQDLSQNNALSPFKPSLMSPLVPFTLNVPGDIGYRSVRVNRETIQSPILKNNVLAATPKVVILPESGTNSHSRRFLVTPIHSATPRNDPGSGFKSLNYHALSSNEPSNEKGLSDVISDQSYDSIFIDTRKQTKLTGTSAATPYTFSLDCTRKDLRDIPLPPTLKKN</sequence>
<reference evidence="2" key="1">
    <citation type="submission" date="2012-02" db="EMBL/GenBank/DDBJ databases">
        <title>Genome sequencing of Giardia lamblia Genotypes A2 and B isolates (DH and GS) and comparative analysis with the genomes of Genotypes A1 and E (WB and Pig).</title>
        <authorList>
            <person name="Adam R."/>
            <person name="Dahlstrom E."/>
            <person name="Martens C."/>
            <person name="Bruno D."/>
            <person name="Barbian K."/>
            <person name="Porcella S.F."/>
            <person name="Nash T."/>
        </authorList>
    </citation>
    <scope>NUCLEOTIDE SEQUENCE</scope>
    <source>
        <strain evidence="2">GS</strain>
    </source>
</reference>
<dbReference type="EMBL" id="AHHH01000029">
    <property type="protein sequence ID" value="ESU44136.1"/>
    <property type="molecule type" value="Genomic_DNA"/>
</dbReference>
<organism evidence="1 2">
    <name type="scientific">Giardia intestinalis</name>
    <name type="common">Giardia lamblia</name>
    <dbReference type="NCBI Taxonomy" id="5741"/>
    <lineage>
        <taxon>Eukaryota</taxon>
        <taxon>Metamonada</taxon>
        <taxon>Diplomonadida</taxon>
        <taxon>Hexamitidae</taxon>
        <taxon>Giardiinae</taxon>
        <taxon>Giardia</taxon>
    </lineage>
</organism>
<dbReference type="VEuPathDB" id="GiardiaDB:GL50581_2445"/>
<dbReference type="AlphaFoldDB" id="V6TZG7"/>
<comment type="caution">
    <text evidence="1">The sequence shown here is derived from an EMBL/GenBank/DDBJ whole genome shotgun (WGS) entry which is preliminary data.</text>
</comment>
<reference evidence="1 2" key="2">
    <citation type="journal article" date="2013" name="Genome Biol. Evol.">
        <title>Genome sequencing of Giardia lamblia genotypes A2 and B isolates (DH and GS) and comparative analysis with the genomes of genotypes A1 and E (WB and Pig).</title>
        <authorList>
            <person name="Adam R.D."/>
            <person name="Dahlstrom E.W."/>
            <person name="Martens C.A."/>
            <person name="Bruno D.P."/>
            <person name="Barbian K.D."/>
            <person name="Ricklefs S.M."/>
            <person name="Hernandez M.M."/>
            <person name="Narla N.P."/>
            <person name="Patel R.B."/>
            <person name="Porcella S.F."/>
            <person name="Nash T.E."/>
        </authorList>
    </citation>
    <scope>NUCLEOTIDE SEQUENCE [LARGE SCALE GENOMIC DNA]</scope>
    <source>
        <strain evidence="1 2">GS</strain>
    </source>
</reference>
<evidence type="ECO:0000313" key="1">
    <source>
        <dbReference type="EMBL" id="ESU44136.1"/>
    </source>
</evidence>
<protein>
    <submittedName>
        <fullName evidence="1">Uncharacterized protein</fullName>
    </submittedName>
</protein>
<accession>V6TZG7</accession>
<dbReference type="Proteomes" id="UP000018040">
    <property type="component" value="Unassembled WGS sequence"/>
</dbReference>
<dbReference type="OrthoDB" id="10253272at2759"/>
<proteinExistence type="predicted"/>
<evidence type="ECO:0000313" key="2">
    <source>
        <dbReference type="Proteomes" id="UP000018040"/>
    </source>
</evidence>
<dbReference type="VEuPathDB" id="GiardiaDB:GL50803_0013844"/>